<dbReference type="EMBL" id="DF846638">
    <property type="protein sequence ID" value="GAT50788.1"/>
    <property type="molecule type" value="Genomic_DNA"/>
</dbReference>
<dbReference type="PANTHER" id="PTHR15422">
    <property type="entry name" value="OS05G0565100 PROTEIN"/>
    <property type="match status" value="1"/>
</dbReference>
<keyword evidence="5 11" id="KW-0812">Transmembrane</keyword>
<organism evidence="13 14">
    <name type="scientific">Mycena chlorophos</name>
    <name type="common">Agaric fungus</name>
    <name type="synonym">Agaricus chlorophos</name>
    <dbReference type="NCBI Taxonomy" id="658473"/>
    <lineage>
        <taxon>Eukaryota</taxon>
        <taxon>Fungi</taxon>
        <taxon>Dikarya</taxon>
        <taxon>Basidiomycota</taxon>
        <taxon>Agaricomycotina</taxon>
        <taxon>Agaricomycetes</taxon>
        <taxon>Agaricomycetidae</taxon>
        <taxon>Agaricales</taxon>
        <taxon>Marasmiineae</taxon>
        <taxon>Mycenaceae</taxon>
        <taxon>Mycena</taxon>
    </lineage>
</organism>
<evidence type="ECO:0000256" key="7">
    <source>
        <dbReference type="ARBA" id="ARBA00022982"/>
    </source>
</evidence>
<comment type="subcellular location">
    <subcellularLocation>
        <location evidence="2">Membrane</location>
        <topology evidence="2">Multi-pass membrane protein</topology>
    </subcellularLocation>
</comment>
<evidence type="ECO:0000256" key="6">
    <source>
        <dbReference type="ARBA" id="ARBA00022723"/>
    </source>
</evidence>
<dbReference type="Pfam" id="PF03188">
    <property type="entry name" value="Cytochrom_B561"/>
    <property type="match status" value="1"/>
</dbReference>
<evidence type="ECO:0000256" key="9">
    <source>
        <dbReference type="ARBA" id="ARBA00023004"/>
    </source>
</evidence>
<dbReference type="SMART" id="SM00665">
    <property type="entry name" value="B561"/>
    <property type="match status" value="1"/>
</dbReference>
<evidence type="ECO:0000256" key="11">
    <source>
        <dbReference type="SAM" id="Phobius"/>
    </source>
</evidence>
<evidence type="ECO:0000256" key="10">
    <source>
        <dbReference type="ARBA" id="ARBA00023136"/>
    </source>
</evidence>
<accession>A0ABQ0LI47</accession>
<proteinExistence type="predicted"/>
<feature type="transmembrane region" description="Helical" evidence="11">
    <location>
        <begin position="170"/>
        <end position="189"/>
    </location>
</feature>
<dbReference type="PROSITE" id="PS50939">
    <property type="entry name" value="CYTOCHROME_B561"/>
    <property type="match status" value="1"/>
</dbReference>
<evidence type="ECO:0000256" key="5">
    <source>
        <dbReference type="ARBA" id="ARBA00022692"/>
    </source>
</evidence>
<keyword evidence="4" id="KW-0349">Heme</keyword>
<feature type="transmembrane region" description="Helical" evidence="11">
    <location>
        <begin position="89"/>
        <end position="110"/>
    </location>
</feature>
<feature type="domain" description="Cytochrome b561" evidence="12">
    <location>
        <begin position="1"/>
        <end position="188"/>
    </location>
</feature>
<dbReference type="CDD" id="cd08760">
    <property type="entry name" value="Cyt_b561_FRRS1_like"/>
    <property type="match status" value="1"/>
</dbReference>
<dbReference type="Gene3D" id="1.20.120.1770">
    <property type="match status" value="1"/>
</dbReference>
<keyword evidence="9" id="KW-0408">Iron</keyword>
<evidence type="ECO:0000256" key="2">
    <source>
        <dbReference type="ARBA" id="ARBA00004141"/>
    </source>
</evidence>
<keyword evidence="14" id="KW-1185">Reference proteome</keyword>
<feature type="transmembrane region" description="Helical" evidence="11">
    <location>
        <begin position="47"/>
        <end position="69"/>
    </location>
</feature>
<evidence type="ECO:0000259" key="12">
    <source>
        <dbReference type="PROSITE" id="PS50939"/>
    </source>
</evidence>
<evidence type="ECO:0000256" key="1">
    <source>
        <dbReference type="ARBA" id="ARBA00001970"/>
    </source>
</evidence>
<sequence length="215" mass="25001">MSTNTIPLSPFESKARIHAHIGFFAFVFGLPVGILIARYLRTFINHWFWPHAIVNLVFVGPLVLTTFILGHQLVEVSEGPHFYDIHQRVGLALFLLYFLQVFLGIFIHFVKFPALAARMPGGRNPQNYLHGLLGLVIVLLGCWQSHYGLWHEWAFATGNIHPVTWHCKDFWLGIVVAFWTLYIIGLVFLRRQYRQEKLRRGNLKDEKHYQEVPLI</sequence>
<evidence type="ECO:0000313" key="14">
    <source>
        <dbReference type="Proteomes" id="UP000815677"/>
    </source>
</evidence>
<dbReference type="InterPro" id="IPR006593">
    <property type="entry name" value="Cyt_b561/ferric_Rdtase_TM"/>
</dbReference>
<dbReference type="PANTHER" id="PTHR15422:SF24">
    <property type="entry name" value="DOMON RELATED DOMAIN-CONTAINING PROTEIN"/>
    <property type="match status" value="1"/>
</dbReference>
<evidence type="ECO:0000256" key="3">
    <source>
        <dbReference type="ARBA" id="ARBA00022448"/>
    </source>
</evidence>
<keyword evidence="3" id="KW-0813">Transport</keyword>
<keyword evidence="6" id="KW-0479">Metal-binding</keyword>
<protein>
    <recommendedName>
        <fullName evidence="12">Cytochrome b561 domain-containing protein</fullName>
    </recommendedName>
</protein>
<keyword evidence="7" id="KW-0249">Electron transport</keyword>
<comment type="cofactor">
    <cofactor evidence="1">
        <name>heme b</name>
        <dbReference type="ChEBI" id="CHEBI:60344"/>
    </cofactor>
</comment>
<evidence type="ECO:0000313" key="13">
    <source>
        <dbReference type="EMBL" id="GAT50788.1"/>
    </source>
</evidence>
<evidence type="ECO:0000256" key="8">
    <source>
        <dbReference type="ARBA" id="ARBA00022989"/>
    </source>
</evidence>
<feature type="transmembrane region" description="Helical" evidence="11">
    <location>
        <begin position="131"/>
        <end position="150"/>
    </location>
</feature>
<keyword evidence="8 11" id="KW-1133">Transmembrane helix</keyword>
<reference evidence="13" key="1">
    <citation type="submission" date="2014-09" db="EMBL/GenBank/DDBJ databases">
        <title>Genome sequence of the luminous mushroom Mycena chlorophos for searching fungal bioluminescence genes.</title>
        <authorList>
            <person name="Tanaka Y."/>
            <person name="Kasuga D."/>
            <person name="Oba Y."/>
            <person name="Hase S."/>
            <person name="Sato K."/>
            <person name="Oba Y."/>
            <person name="Sakakibara Y."/>
        </authorList>
    </citation>
    <scope>NUCLEOTIDE SEQUENCE</scope>
</reference>
<feature type="transmembrane region" description="Helical" evidence="11">
    <location>
        <begin position="20"/>
        <end position="40"/>
    </location>
</feature>
<gene>
    <name evidence="13" type="ORF">MCHLO_07986</name>
</gene>
<dbReference type="InterPro" id="IPR045150">
    <property type="entry name" value="CYB561D1/2"/>
</dbReference>
<dbReference type="Proteomes" id="UP000815677">
    <property type="component" value="Unassembled WGS sequence"/>
</dbReference>
<evidence type="ECO:0000256" key="4">
    <source>
        <dbReference type="ARBA" id="ARBA00022617"/>
    </source>
</evidence>
<keyword evidence="10 11" id="KW-0472">Membrane</keyword>
<name>A0ABQ0LI47_MYCCL</name>